<accession>A0A418KFW8</accession>
<gene>
    <name evidence="1" type="ORF">DY240_31190</name>
</gene>
<sequence>MSPEQLDALMQDTLGAAIPRPIRWADLDDTTTAKKLVELAKWVHWLGNRYVLDSRELPADWWQHGALIEELSALKGAWDVAYDPTQAASAAADWHMTFYNTRIRLREWVGRLGGSPGERTIHPQGWLDDPDRSGWVADFNAYLSSLTGLNRPD</sequence>
<keyword evidence="2" id="KW-1185">Reference proteome</keyword>
<organism evidence="1 2">
    <name type="scientific">Jiangella rhizosphaerae</name>
    <dbReference type="NCBI Taxonomy" id="2293569"/>
    <lineage>
        <taxon>Bacteria</taxon>
        <taxon>Bacillati</taxon>
        <taxon>Actinomycetota</taxon>
        <taxon>Actinomycetes</taxon>
        <taxon>Jiangellales</taxon>
        <taxon>Jiangellaceae</taxon>
        <taxon>Jiangella</taxon>
    </lineage>
</organism>
<dbReference type="Proteomes" id="UP000284057">
    <property type="component" value="Unassembled WGS sequence"/>
</dbReference>
<comment type="caution">
    <text evidence="1">The sequence shown here is derived from an EMBL/GenBank/DDBJ whole genome shotgun (WGS) entry which is preliminary data.</text>
</comment>
<dbReference type="AlphaFoldDB" id="A0A418KFW8"/>
<dbReference type="EMBL" id="QUAL01000441">
    <property type="protein sequence ID" value="RIQ10851.1"/>
    <property type="molecule type" value="Genomic_DNA"/>
</dbReference>
<evidence type="ECO:0000313" key="2">
    <source>
        <dbReference type="Proteomes" id="UP000284057"/>
    </source>
</evidence>
<evidence type="ECO:0000313" key="1">
    <source>
        <dbReference type="EMBL" id="RIQ10851.1"/>
    </source>
</evidence>
<name>A0A418KFW8_9ACTN</name>
<proteinExistence type="predicted"/>
<reference evidence="1 2" key="1">
    <citation type="submission" date="2018-09" db="EMBL/GenBank/DDBJ databases">
        <title>Isolation, diversity and antifungal activity of actinobacteria from wheat.</title>
        <authorList>
            <person name="Han C."/>
        </authorList>
    </citation>
    <scope>NUCLEOTIDE SEQUENCE [LARGE SCALE GENOMIC DNA]</scope>
    <source>
        <strain evidence="1 2">NEAU-YY265</strain>
    </source>
</reference>
<protein>
    <submittedName>
        <fullName evidence="1">Uncharacterized protein</fullName>
    </submittedName>
</protein>